<keyword evidence="2" id="KW-1133">Transmembrane helix</keyword>
<evidence type="ECO:0000313" key="4">
    <source>
        <dbReference type="Proteomes" id="UP001066276"/>
    </source>
</evidence>
<dbReference type="Proteomes" id="UP001066276">
    <property type="component" value="Chromosome 3_2"/>
</dbReference>
<keyword evidence="2" id="KW-0472">Membrane</keyword>
<feature type="transmembrane region" description="Helical" evidence="2">
    <location>
        <begin position="45"/>
        <end position="68"/>
    </location>
</feature>
<sequence length="99" mass="9874">MPGGSGEAPPGGSGAGGRLLTPRAHQALRAPYLGSLFNPWPLLEAVAVAAAVPQSALLPLLLAIAAGLDTRVQHRLRGLASPPQAALQATTGHSGTLSN</sequence>
<feature type="compositionally biased region" description="Gly residues" evidence="1">
    <location>
        <begin position="1"/>
        <end position="17"/>
    </location>
</feature>
<name>A0AAV7THK9_PLEWA</name>
<keyword evidence="4" id="KW-1185">Reference proteome</keyword>
<reference evidence="3" key="1">
    <citation type="journal article" date="2022" name="bioRxiv">
        <title>Sequencing and chromosome-scale assembly of the giantPleurodeles waltlgenome.</title>
        <authorList>
            <person name="Brown T."/>
            <person name="Elewa A."/>
            <person name="Iarovenko S."/>
            <person name="Subramanian E."/>
            <person name="Araus A.J."/>
            <person name="Petzold A."/>
            <person name="Susuki M."/>
            <person name="Suzuki K.-i.T."/>
            <person name="Hayashi T."/>
            <person name="Toyoda A."/>
            <person name="Oliveira C."/>
            <person name="Osipova E."/>
            <person name="Leigh N.D."/>
            <person name="Simon A."/>
            <person name="Yun M.H."/>
        </authorList>
    </citation>
    <scope>NUCLEOTIDE SEQUENCE</scope>
    <source>
        <strain evidence="3">20211129_DDA</strain>
        <tissue evidence="3">Liver</tissue>
    </source>
</reference>
<evidence type="ECO:0000313" key="3">
    <source>
        <dbReference type="EMBL" id="KAJ1175283.1"/>
    </source>
</evidence>
<organism evidence="3 4">
    <name type="scientific">Pleurodeles waltl</name>
    <name type="common">Iberian ribbed newt</name>
    <dbReference type="NCBI Taxonomy" id="8319"/>
    <lineage>
        <taxon>Eukaryota</taxon>
        <taxon>Metazoa</taxon>
        <taxon>Chordata</taxon>
        <taxon>Craniata</taxon>
        <taxon>Vertebrata</taxon>
        <taxon>Euteleostomi</taxon>
        <taxon>Amphibia</taxon>
        <taxon>Batrachia</taxon>
        <taxon>Caudata</taxon>
        <taxon>Salamandroidea</taxon>
        <taxon>Salamandridae</taxon>
        <taxon>Pleurodelinae</taxon>
        <taxon>Pleurodeles</taxon>
    </lineage>
</organism>
<dbReference type="AlphaFoldDB" id="A0AAV7THK9"/>
<accession>A0AAV7THK9</accession>
<keyword evidence="2" id="KW-0812">Transmembrane</keyword>
<feature type="region of interest" description="Disordered" evidence="1">
    <location>
        <begin position="1"/>
        <end position="20"/>
    </location>
</feature>
<dbReference type="EMBL" id="JANPWB010000006">
    <property type="protein sequence ID" value="KAJ1175283.1"/>
    <property type="molecule type" value="Genomic_DNA"/>
</dbReference>
<gene>
    <name evidence="3" type="ORF">NDU88_000571</name>
</gene>
<feature type="compositionally biased region" description="Polar residues" evidence="1">
    <location>
        <begin position="87"/>
        <end position="99"/>
    </location>
</feature>
<evidence type="ECO:0000256" key="2">
    <source>
        <dbReference type="SAM" id="Phobius"/>
    </source>
</evidence>
<evidence type="ECO:0000256" key="1">
    <source>
        <dbReference type="SAM" id="MobiDB-lite"/>
    </source>
</evidence>
<protein>
    <submittedName>
        <fullName evidence="3">Uncharacterized protein</fullName>
    </submittedName>
</protein>
<comment type="caution">
    <text evidence="3">The sequence shown here is derived from an EMBL/GenBank/DDBJ whole genome shotgun (WGS) entry which is preliminary data.</text>
</comment>
<proteinExistence type="predicted"/>
<feature type="region of interest" description="Disordered" evidence="1">
    <location>
        <begin position="80"/>
        <end position="99"/>
    </location>
</feature>